<dbReference type="InterPro" id="IPR037518">
    <property type="entry name" value="MPN"/>
</dbReference>
<dbReference type="GO" id="GO:0006508">
    <property type="term" value="P:proteolysis"/>
    <property type="evidence" value="ECO:0007669"/>
    <property type="project" value="UniProtKB-KW"/>
</dbReference>
<evidence type="ECO:0000256" key="4">
    <source>
        <dbReference type="ARBA" id="ARBA00022833"/>
    </source>
</evidence>
<dbReference type="GO" id="GO:0008270">
    <property type="term" value="F:zinc ion binding"/>
    <property type="evidence" value="ECO:0007669"/>
    <property type="project" value="TreeGrafter"/>
</dbReference>
<evidence type="ECO:0000313" key="7">
    <source>
        <dbReference type="EMBL" id="PZN71747.1"/>
    </source>
</evidence>
<protein>
    <recommendedName>
        <fullName evidence="6">MPN domain-containing protein</fullName>
    </recommendedName>
</protein>
<dbReference type="Proteomes" id="UP000249396">
    <property type="component" value="Unassembled WGS sequence"/>
</dbReference>
<dbReference type="SUPFAM" id="SSF102712">
    <property type="entry name" value="JAB1/MPN domain"/>
    <property type="match status" value="1"/>
</dbReference>
<dbReference type="SMART" id="SM00232">
    <property type="entry name" value="JAB_MPN"/>
    <property type="match status" value="1"/>
</dbReference>
<evidence type="ECO:0000313" key="8">
    <source>
        <dbReference type="Proteomes" id="UP000249396"/>
    </source>
</evidence>
<keyword evidence="2" id="KW-0479">Metal-binding</keyword>
<gene>
    <name evidence="7" type="ORF">DM484_25695</name>
</gene>
<evidence type="ECO:0000256" key="1">
    <source>
        <dbReference type="ARBA" id="ARBA00022670"/>
    </source>
</evidence>
<dbReference type="EMBL" id="QJPH01000509">
    <property type="protein sequence ID" value="PZN71747.1"/>
    <property type="molecule type" value="Genomic_DNA"/>
</dbReference>
<keyword evidence="1" id="KW-0645">Protease</keyword>
<dbReference type="PANTHER" id="PTHR34858">
    <property type="entry name" value="CYSO-CYSTEINE PEPTIDASE"/>
    <property type="match status" value="1"/>
</dbReference>
<dbReference type="InterPro" id="IPR028090">
    <property type="entry name" value="JAB_dom_prok"/>
</dbReference>
<accession>A0A2W4SJF7</accession>
<name>A0A2W4SJF7_9GAMM</name>
<organism evidence="7 8">
    <name type="scientific">Candidatus Methylumidiphilus alinenensis</name>
    <dbReference type="NCBI Taxonomy" id="2202197"/>
    <lineage>
        <taxon>Bacteria</taxon>
        <taxon>Pseudomonadati</taxon>
        <taxon>Pseudomonadota</taxon>
        <taxon>Gammaproteobacteria</taxon>
        <taxon>Methylococcales</taxon>
        <taxon>Candidatus Methylumidiphilus</taxon>
    </lineage>
</organism>
<dbReference type="GO" id="GO:0008235">
    <property type="term" value="F:metalloexopeptidase activity"/>
    <property type="evidence" value="ECO:0007669"/>
    <property type="project" value="TreeGrafter"/>
</dbReference>
<dbReference type="PANTHER" id="PTHR34858:SF1">
    <property type="entry name" value="CYSO-CYSTEINE PEPTIDASE"/>
    <property type="match status" value="1"/>
</dbReference>
<evidence type="ECO:0000256" key="5">
    <source>
        <dbReference type="ARBA" id="ARBA00023049"/>
    </source>
</evidence>
<keyword evidence="5" id="KW-0482">Metalloprotease</keyword>
<proteinExistence type="predicted"/>
<feature type="domain" description="MPN" evidence="6">
    <location>
        <begin position="6"/>
        <end position="128"/>
    </location>
</feature>
<comment type="caution">
    <text evidence="7">The sequence shown here is derived from an EMBL/GenBank/DDBJ whole genome shotgun (WGS) entry which is preliminary data.</text>
</comment>
<dbReference type="PROSITE" id="PS50249">
    <property type="entry name" value="MPN"/>
    <property type="match status" value="1"/>
</dbReference>
<keyword evidence="4" id="KW-0862">Zinc</keyword>
<evidence type="ECO:0000256" key="3">
    <source>
        <dbReference type="ARBA" id="ARBA00022801"/>
    </source>
</evidence>
<sequence>MPAKPIQLPRELVNQILHHAQSSPELEVCGLIGAKGGMPVSCYPVENTAATPQLRFQLDPSGQIEAMRQIRERGEELFAIFHSHPTAPAEPSTADLADAAYLDALYLVISLNTKGVLEMRGFRIKQDKSFDEIMLILKTD</sequence>
<dbReference type="CDD" id="cd08070">
    <property type="entry name" value="MPN_like"/>
    <property type="match status" value="1"/>
</dbReference>
<dbReference type="AlphaFoldDB" id="A0A2W4SJF7"/>
<reference evidence="7 8" key="1">
    <citation type="journal article" date="2018" name="Aquat. Microb. Ecol.">
        <title>Gammaproteobacterial methanotrophs dominate.</title>
        <authorList>
            <person name="Rissanen A.J."/>
            <person name="Saarenheimo J."/>
            <person name="Tiirola M."/>
            <person name="Peura S."/>
            <person name="Aalto S.L."/>
            <person name="Karvinen A."/>
            <person name="Nykanen H."/>
        </authorList>
    </citation>
    <scope>NUCLEOTIDE SEQUENCE [LARGE SCALE GENOMIC DNA]</scope>
    <source>
        <strain evidence="7">AMbin10</strain>
    </source>
</reference>
<dbReference type="InterPro" id="IPR000555">
    <property type="entry name" value="JAMM/MPN+_dom"/>
</dbReference>
<dbReference type="Pfam" id="PF14464">
    <property type="entry name" value="Prok-JAB"/>
    <property type="match status" value="1"/>
</dbReference>
<evidence type="ECO:0000256" key="2">
    <source>
        <dbReference type="ARBA" id="ARBA00022723"/>
    </source>
</evidence>
<keyword evidence="3" id="KW-0378">Hydrolase</keyword>
<evidence type="ECO:0000259" key="6">
    <source>
        <dbReference type="PROSITE" id="PS50249"/>
    </source>
</evidence>
<dbReference type="Gene3D" id="3.40.140.10">
    <property type="entry name" value="Cytidine Deaminase, domain 2"/>
    <property type="match status" value="1"/>
</dbReference>
<dbReference type="InterPro" id="IPR051929">
    <property type="entry name" value="VirAsm_ModProt"/>
</dbReference>